<keyword evidence="3" id="KW-1185">Reference proteome</keyword>
<organism evidence="2 3">
    <name type="scientific">Thalassoglobus polymorphus</name>
    <dbReference type="NCBI Taxonomy" id="2527994"/>
    <lineage>
        <taxon>Bacteria</taxon>
        <taxon>Pseudomonadati</taxon>
        <taxon>Planctomycetota</taxon>
        <taxon>Planctomycetia</taxon>
        <taxon>Planctomycetales</taxon>
        <taxon>Planctomycetaceae</taxon>
        <taxon>Thalassoglobus</taxon>
    </lineage>
</organism>
<evidence type="ECO:0000256" key="1">
    <source>
        <dbReference type="SAM" id="SignalP"/>
    </source>
</evidence>
<evidence type="ECO:0000313" key="3">
    <source>
        <dbReference type="Proteomes" id="UP000315724"/>
    </source>
</evidence>
<dbReference type="RefSeq" id="WP_145204521.1">
    <property type="nucleotide sequence ID" value="NZ_CP036267.1"/>
</dbReference>
<evidence type="ECO:0008006" key="4">
    <source>
        <dbReference type="Google" id="ProtNLM"/>
    </source>
</evidence>
<dbReference type="KEGG" id="tpol:Mal48_45320"/>
<dbReference type="Proteomes" id="UP000315724">
    <property type="component" value="Chromosome"/>
</dbReference>
<evidence type="ECO:0000313" key="2">
    <source>
        <dbReference type="EMBL" id="QDT35256.1"/>
    </source>
</evidence>
<feature type="chain" id="PRO_5021912794" description="HEAT repeat protein" evidence="1">
    <location>
        <begin position="24"/>
        <end position="370"/>
    </location>
</feature>
<dbReference type="AlphaFoldDB" id="A0A517QUD1"/>
<protein>
    <recommendedName>
        <fullName evidence="4">HEAT repeat protein</fullName>
    </recommendedName>
</protein>
<dbReference type="EMBL" id="CP036267">
    <property type="protein sequence ID" value="QDT35256.1"/>
    <property type="molecule type" value="Genomic_DNA"/>
</dbReference>
<gene>
    <name evidence="2" type="ORF">Mal48_45320</name>
</gene>
<keyword evidence="1" id="KW-0732">Signal</keyword>
<accession>A0A517QUD1</accession>
<proteinExistence type="predicted"/>
<reference evidence="2 3" key="1">
    <citation type="submission" date="2019-02" db="EMBL/GenBank/DDBJ databases">
        <title>Deep-cultivation of Planctomycetes and their phenomic and genomic characterization uncovers novel biology.</title>
        <authorList>
            <person name="Wiegand S."/>
            <person name="Jogler M."/>
            <person name="Boedeker C."/>
            <person name="Pinto D."/>
            <person name="Vollmers J."/>
            <person name="Rivas-Marin E."/>
            <person name="Kohn T."/>
            <person name="Peeters S.H."/>
            <person name="Heuer A."/>
            <person name="Rast P."/>
            <person name="Oberbeckmann S."/>
            <person name="Bunk B."/>
            <person name="Jeske O."/>
            <person name="Meyerdierks A."/>
            <person name="Storesund J.E."/>
            <person name="Kallscheuer N."/>
            <person name="Luecker S."/>
            <person name="Lage O.M."/>
            <person name="Pohl T."/>
            <person name="Merkel B.J."/>
            <person name="Hornburger P."/>
            <person name="Mueller R.-W."/>
            <person name="Bruemmer F."/>
            <person name="Labrenz M."/>
            <person name="Spormann A.M."/>
            <person name="Op den Camp H."/>
            <person name="Overmann J."/>
            <person name="Amann R."/>
            <person name="Jetten M.S.M."/>
            <person name="Mascher T."/>
            <person name="Medema M.H."/>
            <person name="Devos D.P."/>
            <person name="Kaster A.-K."/>
            <person name="Ovreas L."/>
            <person name="Rohde M."/>
            <person name="Galperin M.Y."/>
            <person name="Jogler C."/>
        </authorList>
    </citation>
    <scope>NUCLEOTIDE SEQUENCE [LARGE SCALE GENOMIC DNA]</scope>
    <source>
        <strain evidence="2 3">Mal48</strain>
    </source>
</reference>
<name>A0A517QUD1_9PLAN</name>
<dbReference type="OrthoDB" id="212892at2"/>
<sequence precursor="true">MKMMNRFGLALVLTAIVSTQVTGTETSELIDSIQSVGQFGEGHPAAVKAVKELQTKGAASTIPILTAMDNANPLALNWLQVAFEAIADQAIEEDSLSAKDLEAFVLDRTHHARSRKLAFDWLTKVDETARGRLIPNMLDDPSGPLRREAVARVINEASNAKEDNVRLALWTKALNGAVDKDQVDRISAALKKLGQPVDLVEHFGMFTKWHVIGPFDNTDMKAFDVAYPPEKEIDLKAKYEGKNGPVQWEHFVSEKRDGAFDLAELTKPHKGAIDYAYTELKSSSNQEVEFRLATANAWKLWVNGELVFSREEYHRGMRFDQYSVRGEIKKGTNTFLLKVCQNEQDQDWAQKWAFQFRIVDDSGRAVTQSE</sequence>
<feature type="signal peptide" evidence="1">
    <location>
        <begin position="1"/>
        <end position="23"/>
    </location>
</feature>